<reference evidence="2" key="1">
    <citation type="submission" date="2022-08" db="EMBL/GenBank/DDBJ databases">
        <authorList>
            <consortium name="DOE Joint Genome Institute"/>
            <person name="Min B."/>
            <person name="Sierra-Patev S."/>
            <person name="Naranjo-Ortiz M."/>
            <person name="Looney B."/>
            <person name="Konkel Z."/>
            <person name="Slot J.C."/>
            <person name="Sakamoto Y."/>
            <person name="Steenwyk J.L."/>
            <person name="Rokas A."/>
            <person name="Carro J."/>
            <person name="Camarero S."/>
            <person name="Ferreira P."/>
            <person name="Molpeceres G."/>
            <person name="Ruiz-duenas F.J."/>
            <person name="Serrano A."/>
            <person name="Henrissat B."/>
            <person name="Drula E."/>
            <person name="Hughes K.W."/>
            <person name="Mata J.L."/>
            <person name="Ishikawa N.K."/>
            <person name="Vargas-Isla R."/>
            <person name="Ushijima S."/>
            <person name="Smith C.A."/>
            <person name="Ahrendt S."/>
            <person name="Andreopoulos W."/>
            <person name="He G."/>
            <person name="LaButti K."/>
            <person name="Lipzen A."/>
            <person name="Ng V."/>
            <person name="Riley R."/>
            <person name="Sandor L."/>
            <person name="Barry K."/>
            <person name="Martinez A.T."/>
            <person name="Xiao Y."/>
            <person name="Gibbons J.G."/>
            <person name="Terashima K."/>
            <person name="Hibbett D.S."/>
            <person name="Grigoriev I.V."/>
        </authorList>
    </citation>
    <scope>NUCLEOTIDE SEQUENCE</scope>
    <source>
        <strain evidence="2">ET3784</strain>
    </source>
</reference>
<evidence type="ECO:0000256" key="1">
    <source>
        <dbReference type="SAM" id="Phobius"/>
    </source>
</evidence>
<gene>
    <name evidence="2" type="ORF">DFJ43DRAFT_1161750</name>
</gene>
<evidence type="ECO:0000313" key="3">
    <source>
        <dbReference type="Proteomes" id="UP001176059"/>
    </source>
</evidence>
<dbReference type="Proteomes" id="UP001176059">
    <property type="component" value="Unassembled WGS sequence"/>
</dbReference>
<evidence type="ECO:0000313" key="2">
    <source>
        <dbReference type="EMBL" id="KAJ3711471.1"/>
    </source>
</evidence>
<keyword evidence="1" id="KW-0472">Membrane</keyword>
<name>A0AA38J5L3_9AGAR</name>
<proteinExistence type="predicted"/>
<feature type="transmembrane region" description="Helical" evidence="1">
    <location>
        <begin position="115"/>
        <end position="139"/>
    </location>
</feature>
<comment type="caution">
    <text evidence="2">The sequence shown here is derived from an EMBL/GenBank/DDBJ whole genome shotgun (WGS) entry which is preliminary data.</text>
</comment>
<reference evidence="2" key="2">
    <citation type="journal article" date="2023" name="Proc. Natl. Acad. Sci. U.S.A.">
        <title>A global phylogenomic analysis of the shiitake genus Lentinula.</title>
        <authorList>
            <person name="Sierra-Patev S."/>
            <person name="Min B."/>
            <person name="Naranjo-Ortiz M."/>
            <person name="Looney B."/>
            <person name="Konkel Z."/>
            <person name="Slot J.C."/>
            <person name="Sakamoto Y."/>
            <person name="Steenwyk J.L."/>
            <person name="Rokas A."/>
            <person name="Carro J."/>
            <person name="Camarero S."/>
            <person name="Ferreira P."/>
            <person name="Molpeceres G."/>
            <person name="Ruiz-Duenas F.J."/>
            <person name="Serrano A."/>
            <person name="Henrissat B."/>
            <person name="Drula E."/>
            <person name="Hughes K.W."/>
            <person name="Mata J.L."/>
            <person name="Ishikawa N.K."/>
            <person name="Vargas-Isla R."/>
            <person name="Ushijima S."/>
            <person name="Smith C.A."/>
            <person name="Donoghue J."/>
            <person name="Ahrendt S."/>
            <person name="Andreopoulos W."/>
            <person name="He G."/>
            <person name="LaButti K."/>
            <person name="Lipzen A."/>
            <person name="Ng V."/>
            <person name="Riley R."/>
            <person name="Sandor L."/>
            <person name="Barry K."/>
            <person name="Martinez A.T."/>
            <person name="Xiao Y."/>
            <person name="Gibbons J.G."/>
            <person name="Terashima K."/>
            <person name="Grigoriev I.V."/>
            <person name="Hibbett D."/>
        </authorList>
    </citation>
    <scope>NUCLEOTIDE SEQUENCE</scope>
    <source>
        <strain evidence="2">ET3784</strain>
    </source>
</reference>
<dbReference type="EMBL" id="JANVFO010000118">
    <property type="protein sequence ID" value="KAJ3711471.1"/>
    <property type="molecule type" value="Genomic_DNA"/>
</dbReference>
<dbReference type="AlphaFoldDB" id="A0AA38J5L3"/>
<accession>A0AA38J5L3</accession>
<organism evidence="2 3">
    <name type="scientific">Lentinula guzmanii</name>
    <dbReference type="NCBI Taxonomy" id="2804957"/>
    <lineage>
        <taxon>Eukaryota</taxon>
        <taxon>Fungi</taxon>
        <taxon>Dikarya</taxon>
        <taxon>Basidiomycota</taxon>
        <taxon>Agaricomycotina</taxon>
        <taxon>Agaricomycetes</taxon>
        <taxon>Agaricomycetidae</taxon>
        <taxon>Agaricales</taxon>
        <taxon>Marasmiineae</taxon>
        <taxon>Omphalotaceae</taxon>
        <taxon>Lentinula</taxon>
    </lineage>
</organism>
<keyword evidence="1" id="KW-0812">Transmembrane</keyword>
<protein>
    <submittedName>
        <fullName evidence="2">Uncharacterized protein</fullName>
    </submittedName>
</protein>
<keyword evidence="1" id="KW-1133">Transmembrane helix</keyword>
<keyword evidence="3" id="KW-1185">Reference proteome</keyword>
<feature type="transmembrane region" description="Helical" evidence="1">
    <location>
        <begin position="73"/>
        <end position="95"/>
    </location>
</feature>
<sequence length="254" mass="28750">MTYSSPTAMISHLAAGIKLNLRVFLSLRGNTAEDFGDISYWVNVLKMVSFVGQLFTGDTILLLSMLGDIWKNCWVIAAPAIMLVAELICGCFEIYTESTFGPGRSLVVYKQFAPYIITVIVLTVCVNISVTSLIIWRIWSIISNAKKLFPSRTRSPLRCYPYPARFWTDIYELSAGHADHVYCVQQRELPGFRLLQIIGITFNLIIIRVGRGTATRSFDKMSKTPSQLPERRLLNFEKRSLNRGLSTRVARLQV</sequence>